<name>A0ABX0GY52_9ACTN</name>
<reference evidence="3 4" key="1">
    <citation type="submission" date="2020-03" db="EMBL/GenBank/DDBJ databases">
        <title>Two novel Motilibacter sp.</title>
        <authorList>
            <person name="Liu S."/>
        </authorList>
    </citation>
    <scope>NUCLEOTIDE SEQUENCE [LARGE SCALE GENOMIC DNA]</scope>
    <source>
        <strain evidence="3 4">E257</strain>
    </source>
</reference>
<proteinExistence type="predicted"/>
<dbReference type="InterPro" id="IPR017853">
    <property type="entry name" value="GH"/>
</dbReference>
<evidence type="ECO:0000313" key="4">
    <source>
        <dbReference type="Proteomes" id="UP000800981"/>
    </source>
</evidence>
<comment type="caution">
    <text evidence="3">The sequence shown here is derived from an EMBL/GenBank/DDBJ whole genome shotgun (WGS) entry which is preliminary data.</text>
</comment>
<dbReference type="Gene3D" id="3.20.20.80">
    <property type="entry name" value="Glycosidases"/>
    <property type="match status" value="1"/>
</dbReference>
<dbReference type="PANTHER" id="PTHR12631:SF10">
    <property type="entry name" value="BETA-XYLOSIDASE-LIKE PROTEIN-RELATED"/>
    <property type="match status" value="1"/>
</dbReference>
<feature type="chain" id="PRO_5045813896" description="Asl1-like glycosyl hydrolase catalytic domain-containing protein" evidence="1">
    <location>
        <begin position="32"/>
        <end position="450"/>
    </location>
</feature>
<keyword evidence="4" id="KW-1185">Reference proteome</keyword>
<evidence type="ECO:0000259" key="2">
    <source>
        <dbReference type="Pfam" id="PF11790"/>
    </source>
</evidence>
<feature type="domain" description="Asl1-like glycosyl hydrolase catalytic" evidence="2">
    <location>
        <begin position="211"/>
        <end position="336"/>
    </location>
</feature>
<dbReference type="InterPro" id="IPR051923">
    <property type="entry name" value="Glycosyl_Hydrolase_39"/>
</dbReference>
<gene>
    <name evidence="3" type="ORF">G9H71_12130</name>
</gene>
<dbReference type="PANTHER" id="PTHR12631">
    <property type="entry name" value="ALPHA-L-IDURONIDASE"/>
    <property type="match status" value="1"/>
</dbReference>
<feature type="signal peptide" evidence="1">
    <location>
        <begin position="1"/>
        <end position="31"/>
    </location>
</feature>
<dbReference type="RefSeq" id="WP_166282139.1">
    <property type="nucleotide sequence ID" value="NZ_JAANNP010000007.1"/>
</dbReference>
<dbReference type="EMBL" id="JAANNP010000007">
    <property type="protein sequence ID" value="NHC14525.1"/>
    <property type="molecule type" value="Genomic_DNA"/>
</dbReference>
<dbReference type="InterPro" id="IPR024655">
    <property type="entry name" value="Asl1_glyco_hydro_catalytic"/>
</dbReference>
<dbReference type="Pfam" id="PF11790">
    <property type="entry name" value="Glyco_hydro_cc"/>
    <property type="match status" value="1"/>
</dbReference>
<accession>A0ABX0GY52</accession>
<evidence type="ECO:0000313" key="3">
    <source>
        <dbReference type="EMBL" id="NHC14525.1"/>
    </source>
</evidence>
<evidence type="ECO:0000256" key="1">
    <source>
        <dbReference type="SAM" id="SignalP"/>
    </source>
</evidence>
<keyword evidence="1" id="KW-0732">Signal</keyword>
<dbReference type="SUPFAM" id="SSF51445">
    <property type="entry name" value="(Trans)glycosidases"/>
    <property type="match status" value="1"/>
</dbReference>
<dbReference type="Proteomes" id="UP000800981">
    <property type="component" value="Unassembled WGS sequence"/>
</dbReference>
<protein>
    <recommendedName>
        <fullName evidence="2">Asl1-like glycosyl hydrolase catalytic domain-containing protein</fullName>
    </recommendedName>
</protein>
<sequence length="450" mass="48215">MRVTRIGRLGAAAVAVTVAATLTQAGGTASAAPKPTPADFFGMHVLSAGSAGAAYPTKAALGSVRLWDIGTTWAELQPQQGTWNTAAVKKLDTAVAQAKSRKAAPLLVLGQTPTWASKNPTLQAPVAAGSSVAPRSTAYWTNYVKYVVDRYYKKGVRSFQTWNEPNGGFYWTGSVKEMADLNLAAYQVVHATTIKAKKVKVKGKTVTRKVKVAKYPGAVLVSPGLISRRPAQISWIRQYYAQKNARFADVIGLHLYPNPGKTPESTMTQLATVRKNLTANKLGTKPIWVTEVSFGGAVGGSQNKAEVIAPEYQAAYVSRMLMLARANGIAKLFWYAWDVSPNVLGIELTANAAGKVSITRAGTAWSVTRGWMSSPLDKCARDKAGVYTCTLKRGKGFGYVKWTDTPRKNVRFKAPAATTAVFDLQGKKAARKAGQAVTIGNSPVLITTSR</sequence>
<organism evidence="3 4">
    <name type="scientific">Motilibacter deserti</name>
    <dbReference type="NCBI Taxonomy" id="2714956"/>
    <lineage>
        <taxon>Bacteria</taxon>
        <taxon>Bacillati</taxon>
        <taxon>Actinomycetota</taxon>
        <taxon>Actinomycetes</taxon>
        <taxon>Motilibacterales</taxon>
        <taxon>Motilibacteraceae</taxon>
        <taxon>Motilibacter</taxon>
    </lineage>
</organism>